<organism evidence="8 9">
    <name type="scientific">Methanofollis fontis</name>
    <dbReference type="NCBI Taxonomy" id="2052832"/>
    <lineage>
        <taxon>Archaea</taxon>
        <taxon>Methanobacteriati</taxon>
        <taxon>Methanobacteriota</taxon>
        <taxon>Stenosarchaea group</taxon>
        <taxon>Methanomicrobia</taxon>
        <taxon>Methanomicrobiales</taxon>
        <taxon>Methanomicrobiaceae</taxon>
        <taxon>Methanofollis</taxon>
    </lineage>
</organism>
<evidence type="ECO:0000256" key="4">
    <source>
        <dbReference type="ARBA" id="ARBA00022432"/>
    </source>
</evidence>
<name>A0A483CZZ6_9EURY</name>
<dbReference type="InterPro" id="IPR011051">
    <property type="entry name" value="RmlC_Cupin_sf"/>
</dbReference>
<keyword evidence="5" id="KW-0324">Glycolysis</keyword>
<dbReference type="GO" id="GO:0005737">
    <property type="term" value="C:cytoplasm"/>
    <property type="evidence" value="ECO:0007669"/>
    <property type="project" value="InterPro"/>
</dbReference>
<dbReference type="AlphaFoldDB" id="A0A483CZZ6"/>
<evidence type="ECO:0000256" key="1">
    <source>
        <dbReference type="ARBA" id="ARBA00004926"/>
    </source>
</evidence>
<dbReference type="InterPro" id="IPR014710">
    <property type="entry name" value="RmlC-like_jellyroll"/>
</dbReference>
<gene>
    <name evidence="8" type="ORF">CUJ86_03680</name>
</gene>
<dbReference type="UniPathway" id="UPA00109">
    <property type="reaction ID" value="UER00181"/>
</dbReference>
<keyword evidence="4" id="KW-0312">Gluconeogenesis</keyword>
<comment type="catalytic activity">
    <reaction evidence="6">
        <text>alpha-D-glucose 6-phosphate = beta-D-fructose 6-phosphate</text>
        <dbReference type="Rhea" id="RHEA:11816"/>
        <dbReference type="ChEBI" id="CHEBI:57634"/>
        <dbReference type="ChEBI" id="CHEBI:58225"/>
        <dbReference type="EC" id="5.3.1.9"/>
    </reaction>
</comment>
<proteinExistence type="inferred from homology"/>
<dbReference type="Pfam" id="PF06560">
    <property type="entry name" value="GPI"/>
    <property type="match status" value="1"/>
</dbReference>
<dbReference type="GO" id="GO:0006094">
    <property type="term" value="P:gluconeogenesis"/>
    <property type="evidence" value="ECO:0007669"/>
    <property type="project" value="UniProtKB-KW"/>
</dbReference>
<dbReference type="OrthoDB" id="49661at2157"/>
<evidence type="ECO:0000259" key="7">
    <source>
        <dbReference type="Pfam" id="PF06560"/>
    </source>
</evidence>
<evidence type="ECO:0000256" key="6">
    <source>
        <dbReference type="ARBA" id="ARBA00029321"/>
    </source>
</evidence>
<dbReference type="InterPro" id="IPR010551">
    <property type="entry name" value="G6P_isomerase_prok"/>
</dbReference>
<reference evidence="8 9" key="1">
    <citation type="submission" date="2017-11" db="EMBL/GenBank/DDBJ databases">
        <title>Isolation and Characterization of Methanofollis Species from Methane Seep Offshore SW Taiwan.</title>
        <authorList>
            <person name="Teng N.-H."/>
            <person name="Lai M.-C."/>
            <person name="Chen S.-C."/>
        </authorList>
    </citation>
    <scope>NUCLEOTIDE SEQUENCE [LARGE SCALE GENOMIC DNA]</scope>
    <source>
        <strain evidence="8 9">FWC-SCC2</strain>
    </source>
</reference>
<comment type="pathway">
    <text evidence="1">Carbohydrate degradation; glycolysis; D-glyceraldehyde 3-phosphate and glycerone phosphate from D-glucose: step 2/4.</text>
</comment>
<dbReference type="Gene3D" id="2.60.120.10">
    <property type="entry name" value="Jelly Rolls"/>
    <property type="match status" value="1"/>
</dbReference>
<comment type="caution">
    <text evidence="8">The sequence shown here is derived from an EMBL/GenBank/DDBJ whole genome shotgun (WGS) entry which is preliminary data.</text>
</comment>
<dbReference type="SUPFAM" id="SSF51182">
    <property type="entry name" value="RmlC-like cupins"/>
    <property type="match status" value="1"/>
</dbReference>
<evidence type="ECO:0000256" key="3">
    <source>
        <dbReference type="ARBA" id="ARBA00011952"/>
    </source>
</evidence>
<keyword evidence="9" id="KW-1185">Reference proteome</keyword>
<feature type="domain" description="Glucose-6-phosphate isomerase prokaryote" evidence="7">
    <location>
        <begin position="14"/>
        <end position="183"/>
    </location>
</feature>
<dbReference type="RefSeq" id="WP_130646182.1">
    <property type="nucleotide sequence ID" value="NZ_PGCL01000001.1"/>
</dbReference>
<evidence type="ECO:0000313" key="8">
    <source>
        <dbReference type="EMBL" id="TAJ45819.1"/>
    </source>
</evidence>
<dbReference type="EMBL" id="PGCL01000001">
    <property type="protein sequence ID" value="TAJ45819.1"/>
    <property type="molecule type" value="Genomic_DNA"/>
</dbReference>
<accession>A0A483CZZ6</accession>
<dbReference type="Proteomes" id="UP000292580">
    <property type="component" value="Unassembled WGS sequence"/>
</dbReference>
<sequence length="248" mass="27161">MIPWEGPLPEPGARRLADMADVLAAPEYADRDPSRPLYYMYRDCARSDEDRRWLADHDVRYDITVIMPGVIGPELVKTKGHYHPENPAGVGFPEVYEVMSGRAHFLLQNREASSVLFVEATAGEVVVIPPGYGHVTINPGDEDLVMANLVSTAFASEYAPYARLGGAAYYEMEDGSIVKNNRYPDAGPVRRAVALPVPAFGTGPGVPLYTLLGREESVRFLNHPEDYADAFSGCLRDAGEVSVCAQMP</sequence>
<keyword evidence="8" id="KW-0413">Isomerase</keyword>
<dbReference type="GO" id="GO:0006096">
    <property type="term" value="P:glycolytic process"/>
    <property type="evidence" value="ECO:0007669"/>
    <property type="project" value="UniProtKB-UniPathway"/>
</dbReference>
<evidence type="ECO:0000256" key="5">
    <source>
        <dbReference type="ARBA" id="ARBA00023152"/>
    </source>
</evidence>
<evidence type="ECO:0000256" key="2">
    <source>
        <dbReference type="ARBA" id="ARBA00006542"/>
    </source>
</evidence>
<evidence type="ECO:0000313" key="9">
    <source>
        <dbReference type="Proteomes" id="UP000292580"/>
    </source>
</evidence>
<dbReference type="CDD" id="cd02218">
    <property type="entry name" value="cupin_PGI"/>
    <property type="match status" value="1"/>
</dbReference>
<protein>
    <recommendedName>
        <fullName evidence="3">glucose-6-phosphate isomerase</fullName>
        <ecNumber evidence="3">5.3.1.9</ecNumber>
    </recommendedName>
</protein>
<dbReference type="GO" id="GO:0004347">
    <property type="term" value="F:glucose-6-phosphate isomerase activity"/>
    <property type="evidence" value="ECO:0007669"/>
    <property type="project" value="UniProtKB-EC"/>
</dbReference>
<dbReference type="EC" id="5.3.1.9" evidence="3"/>
<comment type="similarity">
    <text evidence="2">Belongs to the archaeal-type GPI family.</text>
</comment>